<protein>
    <submittedName>
        <fullName evidence="1">Uncharacterized protein</fullName>
    </submittedName>
</protein>
<dbReference type="EMBL" id="MT631121">
    <property type="protein sequence ID" value="QNO45448.1"/>
    <property type="molecule type" value="Genomic_DNA"/>
</dbReference>
<evidence type="ECO:0000313" key="2">
    <source>
        <dbReference type="EMBL" id="QNO45448.1"/>
    </source>
</evidence>
<name>A0A7G9Y5F9_9EURY</name>
<dbReference type="AlphaFoldDB" id="A0A7G9Y5F9"/>
<reference evidence="1" key="1">
    <citation type="submission" date="2020-06" db="EMBL/GenBank/DDBJ databases">
        <title>Unique genomic features of the anaerobic methanotrophic archaea.</title>
        <authorList>
            <person name="Chadwick G.L."/>
            <person name="Skennerton C.T."/>
            <person name="Laso-Perez R."/>
            <person name="Leu A.O."/>
            <person name="Speth D.R."/>
            <person name="Yu H."/>
            <person name="Morgan-Lang C."/>
            <person name="Hatzenpichler R."/>
            <person name="Goudeau D."/>
            <person name="Malmstrom R."/>
            <person name="Brazelton W.J."/>
            <person name="Woyke T."/>
            <person name="Hallam S.J."/>
            <person name="Tyson G.W."/>
            <person name="Wegener G."/>
            <person name="Boetius A."/>
            <person name="Orphan V."/>
        </authorList>
    </citation>
    <scope>NUCLEOTIDE SEQUENCE</scope>
</reference>
<accession>A0A7G9Y5F9</accession>
<organism evidence="1">
    <name type="scientific">Candidatus Methanogaster sp. ANME-2c ERB4</name>
    <dbReference type="NCBI Taxonomy" id="2759911"/>
    <lineage>
        <taxon>Archaea</taxon>
        <taxon>Methanobacteriati</taxon>
        <taxon>Methanobacteriota</taxon>
        <taxon>Stenosarchaea group</taxon>
        <taxon>Methanomicrobia</taxon>
        <taxon>Methanosarcinales</taxon>
        <taxon>ANME-2 cluster</taxon>
        <taxon>Candidatus Methanogasteraceae</taxon>
        <taxon>Candidatus Methanogaster</taxon>
    </lineage>
</organism>
<proteinExistence type="predicted"/>
<sequence>MGAIEHPQATQGVFNKIADNPVRCEQLCGSRNVLLADLDVLFQVLEHLLLHSGDIILVYPPDDLNFLPIILINDTIQIPKDEIGMQEPLRKQQFSIILNILKQERHDLMHVIAQVKDEIPVQLFVLTL</sequence>
<evidence type="ECO:0000313" key="1">
    <source>
        <dbReference type="EMBL" id="QNO43243.1"/>
    </source>
</evidence>
<gene>
    <name evidence="1" type="ORF">CPEMFCDE_00002</name>
    <name evidence="2" type="ORF">HCBNPDKA_00002</name>
</gene>
<dbReference type="EMBL" id="MT630801">
    <property type="protein sequence ID" value="QNO43243.1"/>
    <property type="molecule type" value="Genomic_DNA"/>
</dbReference>